<gene>
    <name evidence="1" type="ORF">K470DRAFT_264547</name>
</gene>
<evidence type="ECO:0000313" key="2">
    <source>
        <dbReference type="Proteomes" id="UP000799421"/>
    </source>
</evidence>
<reference evidence="1" key="1">
    <citation type="journal article" date="2020" name="Stud. Mycol.">
        <title>101 Dothideomycetes genomes: a test case for predicting lifestyles and emergence of pathogens.</title>
        <authorList>
            <person name="Haridas S."/>
            <person name="Albert R."/>
            <person name="Binder M."/>
            <person name="Bloem J."/>
            <person name="Labutti K."/>
            <person name="Salamov A."/>
            <person name="Andreopoulos B."/>
            <person name="Baker S."/>
            <person name="Barry K."/>
            <person name="Bills G."/>
            <person name="Bluhm B."/>
            <person name="Cannon C."/>
            <person name="Castanera R."/>
            <person name="Culley D."/>
            <person name="Daum C."/>
            <person name="Ezra D."/>
            <person name="Gonzalez J."/>
            <person name="Henrissat B."/>
            <person name="Kuo A."/>
            <person name="Liang C."/>
            <person name="Lipzen A."/>
            <person name="Lutzoni F."/>
            <person name="Magnuson J."/>
            <person name="Mondo S."/>
            <person name="Nolan M."/>
            <person name="Ohm R."/>
            <person name="Pangilinan J."/>
            <person name="Park H.-J."/>
            <person name="Ramirez L."/>
            <person name="Alfaro M."/>
            <person name="Sun H."/>
            <person name="Tritt A."/>
            <person name="Yoshinaga Y."/>
            <person name="Zwiers L.-H."/>
            <person name="Turgeon B."/>
            <person name="Goodwin S."/>
            <person name="Spatafora J."/>
            <person name="Crous P."/>
            <person name="Grigoriev I."/>
        </authorList>
    </citation>
    <scope>NUCLEOTIDE SEQUENCE</scope>
    <source>
        <strain evidence="1">CBS 480.64</strain>
    </source>
</reference>
<dbReference type="EMBL" id="MU005982">
    <property type="protein sequence ID" value="KAF2860418.1"/>
    <property type="molecule type" value="Genomic_DNA"/>
</dbReference>
<organism evidence="1 2">
    <name type="scientific">Piedraia hortae CBS 480.64</name>
    <dbReference type="NCBI Taxonomy" id="1314780"/>
    <lineage>
        <taxon>Eukaryota</taxon>
        <taxon>Fungi</taxon>
        <taxon>Dikarya</taxon>
        <taxon>Ascomycota</taxon>
        <taxon>Pezizomycotina</taxon>
        <taxon>Dothideomycetes</taxon>
        <taxon>Dothideomycetidae</taxon>
        <taxon>Capnodiales</taxon>
        <taxon>Piedraiaceae</taxon>
        <taxon>Piedraia</taxon>
    </lineage>
</organism>
<accession>A0A6A7C156</accession>
<proteinExistence type="predicted"/>
<name>A0A6A7C156_9PEZI</name>
<dbReference type="Proteomes" id="UP000799421">
    <property type="component" value="Unassembled WGS sequence"/>
</dbReference>
<evidence type="ECO:0000313" key="1">
    <source>
        <dbReference type="EMBL" id="KAF2860418.1"/>
    </source>
</evidence>
<protein>
    <submittedName>
        <fullName evidence="1">Uncharacterized protein</fullName>
    </submittedName>
</protein>
<dbReference type="AlphaFoldDB" id="A0A6A7C156"/>
<sequence>MQAAFRPKLRARGFILLTDETFEIRTSRNRIHHLARKLQKLLLPPRSLNHPPLDDRAHDIELLDLGKQRPGVSTLRKLASISQRSLDISLRLARISAVAQQKPQSRDDWNFVQASTDLVDASHNLVEASRDLVEISGTQIRSSREFVDAVKVLANTRLALAEAMRELAEVSRGISEGMGVVVLD</sequence>
<keyword evidence="2" id="KW-1185">Reference proteome</keyword>